<gene>
    <name evidence="2" type="ORF">GP486_006745</name>
</gene>
<dbReference type="EMBL" id="JAGHQM010001619">
    <property type="protein sequence ID" value="KAH0553061.1"/>
    <property type="molecule type" value="Genomic_DNA"/>
</dbReference>
<keyword evidence="3" id="KW-1185">Reference proteome</keyword>
<dbReference type="Gene3D" id="2.120.10.70">
    <property type="entry name" value="Fucose-specific lectin"/>
    <property type="match status" value="2"/>
</dbReference>
<comment type="caution">
    <text evidence="2">The sequence shown here is derived from an EMBL/GenBank/DDBJ whole genome shotgun (WGS) entry which is preliminary data.</text>
</comment>
<protein>
    <recommendedName>
        <fullName evidence="1">PLL-like beta propeller domain-containing protein</fullName>
    </recommendedName>
</protein>
<dbReference type="AlphaFoldDB" id="A0A9P8IIB4"/>
<name>A0A9P8IIB4_9PEZI</name>
<organism evidence="2 3">
    <name type="scientific">Trichoglossum hirsutum</name>
    <dbReference type="NCBI Taxonomy" id="265104"/>
    <lineage>
        <taxon>Eukaryota</taxon>
        <taxon>Fungi</taxon>
        <taxon>Dikarya</taxon>
        <taxon>Ascomycota</taxon>
        <taxon>Pezizomycotina</taxon>
        <taxon>Geoglossomycetes</taxon>
        <taxon>Geoglossales</taxon>
        <taxon>Geoglossaceae</taxon>
        <taxon>Trichoglossum</taxon>
    </lineage>
</organism>
<dbReference type="InterPro" id="IPR058502">
    <property type="entry name" value="PLL-like_beta-prop"/>
</dbReference>
<dbReference type="SUPFAM" id="SSF89372">
    <property type="entry name" value="Fucose-specific lectin"/>
    <property type="match status" value="2"/>
</dbReference>
<evidence type="ECO:0000313" key="2">
    <source>
        <dbReference type="EMBL" id="KAH0553061.1"/>
    </source>
</evidence>
<reference evidence="2" key="1">
    <citation type="submission" date="2021-03" db="EMBL/GenBank/DDBJ databases">
        <title>Comparative genomics and phylogenomic investigation of the class Geoglossomycetes provide insights into ecological specialization and systematics.</title>
        <authorList>
            <person name="Melie T."/>
            <person name="Pirro S."/>
            <person name="Miller A.N."/>
            <person name="Quandt A."/>
        </authorList>
    </citation>
    <scope>NUCLEOTIDE SEQUENCE</scope>
    <source>
        <strain evidence="2">CAQ_001_2017</strain>
    </source>
</reference>
<evidence type="ECO:0000313" key="3">
    <source>
        <dbReference type="Proteomes" id="UP000750711"/>
    </source>
</evidence>
<sequence>MSGWSGVDGWKKIGGVFPADCPVTAVSREPDQLDLFVCGKDGRVYTSWWHQGGDWSGINDNWGSIGGSFAPGSKVAAVARKPDQLDVFVCGNDGSVYTSWWTQGSDWSGWKKIGGVFPAGCPVAAVSRNPDQLDLFISGKDGHVYTSWWHQGSEWSGIDDKWGSIGGSFLPGSEVSAVARKPNQLDVFVCGKDGHVYTAWWTEGGNWSSFGVDWESIGGSFHPGSKVAAVARKPNILDVFACGNDGSVYTSWWTG</sequence>
<feature type="domain" description="PLL-like beta propeller" evidence="1">
    <location>
        <begin position="8"/>
        <end position="252"/>
    </location>
</feature>
<evidence type="ECO:0000259" key="1">
    <source>
        <dbReference type="Pfam" id="PF26607"/>
    </source>
</evidence>
<proteinExistence type="predicted"/>
<accession>A0A9P8IIB4</accession>
<dbReference type="Pfam" id="PF26607">
    <property type="entry name" value="DUF8189"/>
    <property type="match status" value="1"/>
</dbReference>
<dbReference type="Proteomes" id="UP000750711">
    <property type="component" value="Unassembled WGS sequence"/>
</dbReference>